<dbReference type="RefSeq" id="WP_151564869.1">
    <property type="nucleotide sequence ID" value="NZ_WBMT01000014.1"/>
</dbReference>
<dbReference type="Proteomes" id="UP000468735">
    <property type="component" value="Unassembled WGS sequence"/>
</dbReference>
<protein>
    <recommendedName>
        <fullName evidence="4">HAF repeat-containing protein</fullName>
    </recommendedName>
</protein>
<name>A0A6H9YNV2_9ACTN</name>
<reference evidence="2 3" key="1">
    <citation type="submission" date="2019-09" db="EMBL/GenBank/DDBJ databases">
        <title>Actinomadura physcomitrii sp. nov., a novel actinomycete isolated from moss [Physcomitrium sphaericum (Ludw) Fuernr].</title>
        <authorList>
            <person name="Zhuang X."/>
            <person name="Liu C."/>
        </authorList>
    </citation>
    <scope>NUCLEOTIDE SEQUENCE [LARGE SCALE GENOMIC DNA]</scope>
    <source>
        <strain evidence="2 3">HMC1</strain>
    </source>
</reference>
<dbReference type="OrthoDB" id="3985792at2"/>
<feature type="chain" id="PRO_5026288681" description="HAF repeat-containing protein" evidence="1">
    <location>
        <begin position="30"/>
        <end position="397"/>
    </location>
</feature>
<feature type="signal peptide" evidence="1">
    <location>
        <begin position="1"/>
        <end position="29"/>
    </location>
</feature>
<evidence type="ECO:0000313" key="2">
    <source>
        <dbReference type="EMBL" id="KAB2345157.1"/>
    </source>
</evidence>
<evidence type="ECO:0000313" key="3">
    <source>
        <dbReference type="Proteomes" id="UP000468735"/>
    </source>
</evidence>
<dbReference type="EMBL" id="WBMT01000014">
    <property type="protein sequence ID" value="KAB2345157.1"/>
    <property type="molecule type" value="Genomic_DNA"/>
</dbReference>
<evidence type="ECO:0000256" key="1">
    <source>
        <dbReference type="SAM" id="SignalP"/>
    </source>
</evidence>
<sequence length="397" mass="41815">MRGRSRSAAVLTGLGLAAMALVASATAEAAGSATIRMAELPLNGDVAPSSRSGLDINDRGQITGMTESAAQRGQFRVVRWDPAPGGHRVRALSPYQEGYRTSINERGDVLGRNGADLVIWDRNGQVAATVAPVPDVKAEWLLSFNDRRQVMWADGIAQLSGLPTRAVRWSPGGRIDTSHPPEHTGTVIPERLNNRGIAAGSLWGAQSTGFVWDGRTVTAVLGPGGSEVSSLVGFNDRGQSVGVMEAQGRMFVHHRGRSVDLGDLGGGWAWSHPIAAHAAINGKGQIVGVSATASGEVHPFLWDKGKMTDLGTLGGPAANWGDVFATAVNDLGQVLGTSKTPDGESHPFVWDRGRIHDLHVPGSISTTATDINDRGQIVGTVTTQSGTRPVIWTIERS</sequence>
<proteinExistence type="predicted"/>
<keyword evidence="1" id="KW-0732">Signal</keyword>
<accession>A0A6H9YNV2</accession>
<gene>
    <name evidence="2" type="ORF">F8566_28200</name>
</gene>
<dbReference type="AlphaFoldDB" id="A0A6H9YNV2"/>
<evidence type="ECO:0008006" key="4">
    <source>
        <dbReference type="Google" id="ProtNLM"/>
    </source>
</evidence>
<organism evidence="2 3">
    <name type="scientific">Actinomadura rudentiformis</name>
    <dbReference type="NCBI Taxonomy" id="359158"/>
    <lineage>
        <taxon>Bacteria</taxon>
        <taxon>Bacillati</taxon>
        <taxon>Actinomycetota</taxon>
        <taxon>Actinomycetes</taxon>
        <taxon>Streptosporangiales</taxon>
        <taxon>Thermomonosporaceae</taxon>
        <taxon>Actinomadura</taxon>
    </lineage>
</organism>
<dbReference type="InterPro" id="IPR014262">
    <property type="entry name" value="HAF_rpt"/>
</dbReference>
<keyword evidence="3" id="KW-1185">Reference proteome</keyword>
<comment type="caution">
    <text evidence="2">The sequence shown here is derived from an EMBL/GenBank/DDBJ whole genome shotgun (WGS) entry which is preliminary data.</text>
</comment>
<dbReference type="NCBIfam" id="TIGR02913">
    <property type="entry name" value="HAF_rpt"/>
    <property type="match status" value="2"/>
</dbReference>